<dbReference type="AlphaFoldDB" id="A0A6P5HL99"/>
<keyword evidence="1" id="KW-1185">Reference proteome</keyword>
<accession>A0A6P5HL99</accession>
<dbReference type="OrthoDB" id="5977668at2759"/>
<reference evidence="1" key="1">
    <citation type="journal article" date="2015" name="Nat. Genet.">
        <title>The pineapple genome and the evolution of CAM photosynthesis.</title>
        <authorList>
            <person name="Ming R."/>
            <person name="VanBuren R."/>
            <person name="Wai C.M."/>
            <person name="Tang H."/>
            <person name="Schatz M.C."/>
            <person name="Bowers J.E."/>
            <person name="Lyons E."/>
            <person name="Wang M.L."/>
            <person name="Chen J."/>
            <person name="Biggers E."/>
            <person name="Zhang J."/>
            <person name="Huang L."/>
            <person name="Zhang L."/>
            <person name="Miao W."/>
            <person name="Zhang J."/>
            <person name="Ye Z."/>
            <person name="Miao C."/>
            <person name="Lin Z."/>
            <person name="Wang H."/>
            <person name="Zhou H."/>
            <person name="Yim W.C."/>
            <person name="Priest H.D."/>
            <person name="Zheng C."/>
            <person name="Woodhouse M."/>
            <person name="Edger P.P."/>
            <person name="Guyot R."/>
            <person name="Guo H.B."/>
            <person name="Guo H."/>
            <person name="Zheng G."/>
            <person name="Singh R."/>
            <person name="Sharma A."/>
            <person name="Min X."/>
            <person name="Zheng Y."/>
            <person name="Lee H."/>
            <person name="Gurtowski J."/>
            <person name="Sedlazeck F.J."/>
            <person name="Harkess A."/>
            <person name="McKain M.R."/>
            <person name="Liao Z."/>
            <person name="Fang J."/>
            <person name="Liu J."/>
            <person name="Zhang X."/>
            <person name="Zhang Q."/>
            <person name="Hu W."/>
            <person name="Qin Y."/>
            <person name="Wang K."/>
            <person name="Chen L.Y."/>
            <person name="Shirley N."/>
            <person name="Lin Y.R."/>
            <person name="Liu L.Y."/>
            <person name="Hernandez A.G."/>
            <person name="Wright C.L."/>
            <person name="Bulone V."/>
            <person name="Tuskan G.A."/>
            <person name="Heath K."/>
            <person name="Zee F."/>
            <person name="Moore P.H."/>
            <person name="Sunkar R."/>
            <person name="Leebens-Mack J.H."/>
            <person name="Mockler T."/>
            <person name="Bennetzen J.L."/>
            <person name="Freeling M."/>
            <person name="Sankoff D."/>
            <person name="Paterson A.H."/>
            <person name="Zhu X."/>
            <person name="Yang X."/>
            <person name="Smith J.A."/>
            <person name="Cushman J.C."/>
            <person name="Paull R.E."/>
            <person name="Yu Q."/>
        </authorList>
    </citation>
    <scope>NUCLEOTIDE SEQUENCE [LARGE SCALE GENOMIC DNA]</scope>
    <source>
        <strain evidence="1">cv. F153</strain>
    </source>
</reference>
<evidence type="ECO:0000313" key="2">
    <source>
        <dbReference type="RefSeq" id="XP_020114680.1"/>
    </source>
</evidence>
<dbReference type="GeneID" id="109728631"/>
<reference evidence="2" key="2">
    <citation type="submission" date="2025-08" db="UniProtKB">
        <authorList>
            <consortium name="RefSeq"/>
        </authorList>
    </citation>
    <scope>IDENTIFICATION</scope>
    <source>
        <tissue evidence="2">Leaf</tissue>
    </source>
</reference>
<gene>
    <name evidence="2" type="primary">LOC109728631</name>
</gene>
<evidence type="ECO:0000313" key="1">
    <source>
        <dbReference type="Proteomes" id="UP000515123"/>
    </source>
</evidence>
<protein>
    <submittedName>
        <fullName evidence="2">Uncharacterized protein LOC109728631</fullName>
    </submittedName>
</protein>
<organism evidence="1 2">
    <name type="scientific">Ananas comosus</name>
    <name type="common">Pineapple</name>
    <name type="synonym">Ananas ananas</name>
    <dbReference type="NCBI Taxonomy" id="4615"/>
    <lineage>
        <taxon>Eukaryota</taxon>
        <taxon>Viridiplantae</taxon>
        <taxon>Streptophyta</taxon>
        <taxon>Embryophyta</taxon>
        <taxon>Tracheophyta</taxon>
        <taxon>Spermatophyta</taxon>
        <taxon>Magnoliopsida</taxon>
        <taxon>Liliopsida</taxon>
        <taxon>Poales</taxon>
        <taxon>Bromeliaceae</taxon>
        <taxon>Bromelioideae</taxon>
        <taxon>Ananas</taxon>
    </lineage>
</organism>
<proteinExistence type="predicted"/>
<sequence>MQGCHVLTIDHLDEIYDNCVICIHAPDAIKILGTQATYDEIRILSAFQFVNSDIYLHHDKTLMPQNPSAWSALNFLGTTQNGVCVTYWLNVLQACRILYAKLL</sequence>
<dbReference type="Proteomes" id="UP000515123">
    <property type="component" value="Linkage group 24"/>
</dbReference>
<dbReference type="RefSeq" id="XP_020114680.1">
    <property type="nucleotide sequence ID" value="XM_020259091.1"/>
</dbReference>
<name>A0A6P5HL99_ANACO</name>